<comment type="subcellular location">
    <subcellularLocation>
        <location evidence="1">Virion</location>
    </subcellularLocation>
</comment>
<gene>
    <name evidence="3" type="ORF">GS453_24875</name>
</gene>
<dbReference type="InterPro" id="IPR024455">
    <property type="entry name" value="Phage_capsid"/>
</dbReference>
<dbReference type="SUPFAM" id="SSF56563">
    <property type="entry name" value="Major capsid protein gp5"/>
    <property type="match status" value="1"/>
</dbReference>
<reference evidence="3" key="1">
    <citation type="submission" date="2019-11" db="EMBL/GenBank/DDBJ databases">
        <title>Spread of Macrolides and rifampicin resistant Rhodococcus equi in clinical isolates in the USA.</title>
        <authorList>
            <person name="Alvarez-Narvaez S."/>
            <person name="Huber L."/>
            <person name="Cohen N.D."/>
            <person name="Slovis N."/>
            <person name="Greiter M."/>
            <person name="Giguere S."/>
            <person name="Hart K."/>
        </authorList>
    </citation>
    <scope>NUCLEOTIDE SEQUENCE</scope>
    <source>
        <strain evidence="3">Lh_38</strain>
    </source>
</reference>
<evidence type="ECO:0000313" key="3">
    <source>
        <dbReference type="EMBL" id="MBM4629881.1"/>
    </source>
</evidence>
<comment type="caution">
    <text evidence="3">The sequence shown here is derived from an EMBL/GenBank/DDBJ whole genome shotgun (WGS) entry which is preliminary data.</text>
</comment>
<feature type="domain" description="Phage capsid-like C-terminal" evidence="2">
    <location>
        <begin position="11"/>
        <end position="230"/>
    </location>
</feature>
<accession>A0AAP2ASY5</accession>
<dbReference type="NCBIfam" id="TIGR01554">
    <property type="entry name" value="major_cap_HK97"/>
    <property type="match status" value="1"/>
</dbReference>
<dbReference type="Pfam" id="PF05065">
    <property type="entry name" value="Phage_capsid"/>
    <property type="match status" value="1"/>
</dbReference>
<dbReference type="Proteomes" id="UP000738270">
    <property type="component" value="Unassembled WGS sequence"/>
</dbReference>
<evidence type="ECO:0000313" key="4">
    <source>
        <dbReference type="Proteomes" id="UP000738270"/>
    </source>
</evidence>
<evidence type="ECO:0000256" key="1">
    <source>
        <dbReference type="ARBA" id="ARBA00004328"/>
    </source>
</evidence>
<sequence length="233" mass="24835">MAAPTAPEGAGALVTAPGGGYKPEGSWAFERKTAVVKTIAEWVPATKRALADVAALEGLINDELRADIAEAEEGQILNGSGTGENLTGIRNWSGVQTQAFDTDIFTSVRRAITKARKIGRVAPNAVVLSPADMETVDLARDEQGRFFGAGPFAFGPRTLWGLPTIESESQPDGEALLGDYSKAVLWDREQTTVTVTDSHADFFIRNMVAILAEERVAFAVTRPTAFVKVDVAA</sequence>
<dbReference type="EMBL" id="WUXD01000081">
    <property type="protein sequence ID" value="MBM4629881.1"/>
    <property type="molecule type" value="Genomic_DNA"/>
</dbReference>
<dbReference type="InterPro" id="IPR054612">
    <property type="entry name" value="Phage_capsid-like_C"/>
</dbReference>
<evidence type="ECO:0000259" key="2">
    <source>
        <dbReference type="Pfam" id="PF05065"/>
    </source>
</evidence>
<dbReference type="AlphaFoldDB" id="A0AAP2ASY5"/>
<dbReference type="Gene3D" id="3.30.2400.10">
    <property type="entry name" value="Major capsid protein gp5"/>
    <property type="match status" value="1"/>
</dbReference>
<name>A0AAP2ASY5_RHOHA</name>
<dbReference type="Gene3D" id="3.30.2320.10">
    <property type="entry name" value="hypothetical protein PF0899 domain"/>
    <property type="match status" value="1"/>
</dbReference>
<protein>
    <submittedName>
        <fullName evidence="3">Phage major capsid protein</fullName>
    </submittedName>
</protein>
<organism evidence="3 4">
    <name type="scientific">Rhodococcus hoagii</name>
    <name type="common">Corynebacterium equii</name>
    <dbReference type="NCBI Taxonomy" id="43767"/>
    <lineage>
        <taxon>Bacteria</taxon>
        <taxon>Bacillati</taxon>
        <taxon>Actinomycetota</taxon>
        <taxon>Actinomycetes</taxon>
        <taxon>Mycobacteriales</taxon>
        <taxon>Nocardiaceae</taxon>
        <taxon>Prescottella</taxon>
    </lineage>
</organism>
<proteinExistence type="predicted"/>